<dbReference type="Pfam" id="PF10237">
    <property type="entry name" value="N6-adenineMlase"/>
    <property type="match status" value="1"/>
</dbReference>
<gene>
    <name evidence="5" type="primary">EFM5</name>
    <name evidence="6" type="ORF">G7Z17_g10095</name>
</gene>
<evidence type="ECO:0000256" key="1">
    <source>
        <dbReference type="ARBA" id="ARBA00004496"/>
    </source>
</evidence>
<evidence type="ECO:0000256" key="4">
    <source>
        <dbReference type="ARBA" id="ARBA00022679"/>
    </source>
</evidence>
<dbReference type="OrthoDB" id="206354at2759"/>
<accession>A0A9P5H6K7</accession>
<reference evidence="6" key="1">
    <citation type="submission" date="2020-03" db="EMBL/GenBank/DDBJ databases">
        <title>Draft Genome Sequence of Cylindrodendrum hubeiense.</title>
        <authorList>
            <person name="Buettner E."/>
            <person name="Kellner H."/>
        </authorList>
    </citation>
    <scope>NUCLEOTIDE SEQUENCE</scope>
    <source>
        <strain evidence="6">IHI 201604</strain>
    </source>
</reference>
<evidence type="ECO:0000313" key="6">
    <source>
        <dbReference type="EMBL" id="KAF7544261.1"/>
    </source>
</evidence>
<dbReference type="PANTHER" id="PTHR13200:SF0">
    <property type="entry name" value="EEF1A LYSINE METHYLTRANSFERASE 1"/>
    <property type="match status" value="1"/>
</dbReference>
<keyword evidence="7" id="KW-1185">Reference proteome</keyword>
<name>A0A9P5H6K7_9HYPO</name>
<dbReference type="GO" id="GO:0032259">
    <property type="term" value="P:methylation"/>
    <property type="evidence" value="ECO:0007669"/>
    <property type="project" value="UniProtKB-KW"/>
</dbReference>
<dbReference type="InterPro" id="IPR019369">
    <property type="entry name" value="Efm5/EEF1AKMT1"/>
</dbReference>
<keyword evidence="2 5" id="KW-0963">Cytoplasm</keyword>
<dbReference type="EC" id="2.1.1.-" evidence="5"/>
<evidence type="ECO:0000256" key="5">
    <source>
        <dbReference type="HAMAP-Rule" id="MF_03187"/>
    </source>
</evidence>
<comment type="similarity">
    <text evidence="5">Belongs to the class I-like SAM-binding methyltransferase superfamily. EFM5 family.</text>
</comment>
<evidence type="ECO:0000256" key="2">
    <source>
        <dbReference type="ARBA" id="ARBA00022490"/>
    </source>
</evidence>
<dbReference type="EMBL" id="JAANBB010000314">
    <property type="protein sequence ID" value="KAF7544261.1"/>
    <property type="molecule type" value="Genomic_DNA"/>
</dbReference>
<comment type="function">
    <text evidence="5">S-adenosyl-L-methionine-dependent protein-lysine N-methyltransferase that trimethylates elongation factor 1-alpha at 'Lys-79'.</text>
</comment>
<evidence type="ECO:0000313" key="7">
    <source>
        <dbReference type="Proteomes" id="UP000722485"/>
    </source>
</evidence>
<dbReference type="PANTHER" id="PTHR13200">
    <property type="entry name" value="EEF1A LYSINE METHYLTRANSFERASE 1"/>
    <property type="match status" value="1"/>
</dbReference>
<dbReference type="Proteomes" id="UP000722485">
    <property type="component" value="Unassembled WGS sequence"/>
</dbReference>
<comment type="subcellular location">
    <subcellularLocation>
        <location evidence="1 5">Cytoplasm</location>
    </subcellularLocation>
</comment>
<keyword evidence="4 5" id="KW-0808">Transferase</keyword>
<dbReference type="AlphaFoldDB" id="A0A9P5H6K7"/>
<dbReference type="InterPro" id="IPR041370">
    <property type="entry name" value="Mlase_EEF1AKMT1/ZCCHC4"/>
</dbReference>
<dbReference type="GO" id="GO:0016279">
    <property type="term" value="F:protein-lysine N-methyltransferase activity"/>
    <property type="evidence" value="ECO:0007669"/>
    <property type="project" value="UniProtKB-UniRule"/>
</dbReference>
<proteinExistence type="inferred from homology"/>
<dbReference type="GO" id="GO:0005737">
    <property type="term" value="C:cytoplasm"/>
    <property type="evidence" value="ECO:0007669"/>
    <property type="project" value="UniProtKB-SubCell"/>
</dbReference>
<sequence length="257" mass="28530">MYDSDDEPITLSSHALAALAEFQAEKDVRQQNFEKLKTGITTGAGAGPEAGGLAATAADDDEPLSMSTFAEDWNESQFWYSDESANVLAEQLLDGASSSTTIGVLSTPSAFIALKNIVRKQPAKDRPKLVLFEHDNRFNVFPEFVFYDYQQPLKLPGELKGTLDSVIIDPPFFNDDCQTKFALTARWLLKPSPSPASLPRVIVCTGETMADIVTKLYRSFEVRSTTFEPAHSGTLSNHYYCYASFECPSWTWRPETD</sequence>
<organism evidence="6 7">
    <name type="scientific">Cylindrodendrum hubeiense</name>
    <dbReference type="NCBI Taxonomy" id="595255"/>
    <lineage>
        <taxon>Eukaryota</taxon>
        <taxon>Fungi</taxon>
        <taxon>Dikarya</taxon>
        <taxon>Ascomycota</taxon>
        <taxon>Pezizomycotina</taxon>
        <taxon>Sordariomycetes</taxon>
        <taxon>Hypocreomycetidae</taxon>
        <taxon>Hypocreales</taxon>
        <taxon>Nectriaceae</taxon>
        <taxon>Cylindrodendrum</taxon>
    </lineage>
</organism>
<comment type="caution">
    <text evidence="6">The sequence shown here is derived from an EMBL/GenBank/DDBJ whole genome shotgun (WGS) entry which is preliminary data.</text>
</comment>
<keyword evidence="3 5" id="KW-0489">Methyltransferase</keyword>
<evidence type="ECO:0000256" key="3">
    <source>
        <dbReference type="ARBA" id="ARBA00022603"/>
    </source>
</evidence>
<dbReference type="HAMAP" id="MF_03187">
    <property type="entry name" value="Methyltr_EFM5"/>
    <property type="match status" value="1"/>
</dbReference>
<protein>
    <recommendedName>
        <fullName evidence="5">Protein-lysine N-methyltransferase EFM5</fullName>
        <ecNumber evidence="5">2.1.1.-</ecNumber>
    </recommendedName>
    <alternativeName>
        <fullName evidence="5">Elongation factor methyltransferase 5</fullName>
    </alternativeName>
</protein>